<sequence length="73" mass="8076">MLRESNPCKLRPQPCGSFPDGEGRARCSPRPTLPAPPRPAEMIALFFSRCLVVSSERAEKLEPRRADKRAAVA</sequence>
<feature type="region of interest" description="Disordered" evidence="1">
    <location>
        <begin position="1"/>
        <end position="35"/>
    </location>
</feature>
<dbReference type="EMBL" id="JAINUF010000010">
    <property type="protein sequence ID" value="KAJ8348607.1"/>
    <property type="molecule type" value="Genomic_DNA"/>
</dbReference>
<keyword evidence="3" id="KW-1185">Reference proteome</keyword>
<dbReference type="Proteomes" id="UP001152622">
    <property type="component" value="Chromosome 10"/>
</dbReference>
<protein>
    <submittedName>
        <fullName evidence="2">Uncharacterized protein</fullName>
    </submittedName>
</protein>
<organism evidence="2 3">
    <name type="scientific">Synaphobranchus kaupii</name>
    <name type="common">Kaup's arrowtooth eel</name>
    <dbReference type="NCBI Taxonomy" id="118154"/>
    <lineage>
        <taxon>Eukaryota</taxon>
        <taxon>Metazoa</taxon>
        <taxon>Chordata</taxon>
        <taxon>Craniata</taxon>
        <taxon>Vertebrata</taxon>
        <taxon>Euteleostomi</taxon>
        <taxon>Actinopterygii</taxon>
        <taxon>Neopterygii</taxon>
        <taxon>Teleostei</taxon>
        <taxon>Anguilliformes</taxon>
        <taxon>Synaphobranchidae</taxon>
        <taxon>Synaphobranchus</taxon>
    </lineage>
</organism>
<reference evidence="2" key="1">
    <citation type="journal article" date="2023" name="Science">
        <title>Genome structures resolve the early diversification of teleost fishes.</title>
        <authorList>
            <person name="Parey E."/>
            <person name="Louis A."/>
            <person name="Montfort J."/>
            <person name="Bouchez O."/>
            <person name="Roques C."/>
            <person name="Iampietro C."/>
            <person name="Lluch J."/>
            <person name="Castinel A."/>
            <person name="Donnadieu C."/>
            <person name="Desvignes T."/>
            <person name="Floi Bucao C."/>
            <person name="Jouanno E."/>
            <person name="Wen M."/>
            <person name="Mejri S."/>
            <person name="Dirks R."/>
            <person name="Jansen H."/>
            <person name="Henkel C."/>
            <person name="Chen W.J."/>
            <person name="Zahm M."/>
            <person name="Cabau C."/>
            <person name="Klopp C."/>
            <person name="Thompson A.W."/>
            <person name="Robinson-Rechavi M."/>
            <person name="Braasch I."/>
            <person name="Lecointre G."/>
            <person name="Bobe J."/>
            <person name="Postlethwait J.H."/>
            <person name="Berthelot C."/>
            <person name="Roest Crollius H."/>
            <person name="Guiguen Y."/>
        </authorList>
    </citation>
    <scope>NUCLEOTIDE SEQUENCE</scope>
    <source>
        <strain evidence="2">WJC10195</strain>
    </source>
</reference>
<accession>A0A9Q1F0F6</accession>
<comment type="caution">
    <text evidence="2">The sequence shown here is derived from an EMBL/GenBank/DDBJ whole genome shotgun (WGS) entry which is preliminary data.</text>
</comment>
<gene>
    <name evidence="2" type="ORF">SKAU_G00271960</name>
</gene>
<dbReference type="AlphaFoldDB" id="A0A9Q1F0F6"/>
<evidence type="ECO:0000313" key="2">
    <source>
        <dbReference type="EMBL" id="KAJ8348607.1"/>
    </source>
</evidence>
<name>A0A9Q1F0F6_SYNKA</name>
<proteinExistence type="predicted"/>
<evidence type="ECO:0000313" key="3">
    <source>
        <dbReference type="Proteomes" id="UP001152622"/>
    </source>
</evidence>
<evidence type="ECO:0000256" key="1">
    <source>
        <dbReference type="SAM" id="MobiDB-lite"/>
    </source>
</evidence>